<dbReference type="InterPro" id="IPR017911">
    <property type="entry name" value="MacB-like_ATP-bd"/>
</dbReference>
<evidence type="ECO:0000256" key="2">
    <source>
        <dbReference type="ARBA" id="ARBA00022448"/>
    </source>
</evidence>
<dbReference type="Pfam" id="PF00005">
    <property type="entry name" value="ABC_tran"/>
    <property type="match status" value="1"/>
</dbReference>
<dbReference type="CDD" id="cd03255">
    <property type="entry name" value="ABC_MJ0796_LolCDE_FtsE"/>
    <property type="match status" value="1"/>
</dbReference>
<dbReference type="GO" id="GO:0005886">
    <property type="term" value="C:plasma membrane"/>
    <property type="evidence" value="ECO:0007669"/>
    <property type="project" value="UniProtKB-ARBA"/>
</dbReference>
<evidence type="ECO:0000256" key="4">
    <source>
        <dbReference type="ARBA" id="ARBA00022840"/>
    </source>
</evidence>
<dbReference type="FunFam" id="3.40.50.300:FF:000056">
    <property type="entry name" value="Cell division ATP-binding protein FtsE"/>
    <property type="match status" value="1"/>
</dbReference>
<proteinExistence type="inferred from homology"/>
<dbReference type="InterPro" id="IPR003593">
    <property type="entry name" value="AAA+_ATPase"/>
</dbReference>
<gene>
    <name evidence="6" type="primary">lolD</name>
    <name evidence="6" type="ORF">RTSSTS7063_00296</name>
</gene>
<sequence length="233" mass="27034">MELYTLNEVSKYYERWNIRTREKNINYVIKNLNLTIKDNEFIVVVGKSGIGKTTLLKMLGGIEKPSAGSIFYTNKELYQCKESEMEGYRRKEIGFIFQDYRLLDEMTVRENILVPQILDGARSTIAERKMKKLTKVLGISEKKDYYPYELSGGEKQRVAICRALINEPKVILADEPTGNLDTFNTELILEILLRIKIELKKTIILVTHDKGICKFADRIIEMKNGKLQEQNIK</sequence>
<keyword evidence="2" id="KW-0813">Transport</keyword>
<dbReference type="Proteomes" id="UP000363661">
    <property type="component" value="Unassembled WGS sequence"/>
</dbReference>
<organism evidence="6 7">
    <name type="scientific">[Ruminococcus] torques</name>
    <dbReference type="NCBI Taxonomy" id="33039"/>
    <lineage>
        <taxon>Bacteria</taxon>
        <taxon>Bacillati</taxon>
        <taxon>Bacillota</taxon>
        <taxon>Clostridia</taxon>
        <taxon>Lachnospirales</taxon>
        <taxon>Lachnospiraceae</taxon>
        <taxon>Mediterraneibacter</taxon>
    </lineage>
</organism>
<evidence type="ECO:0000259" key="5">
    <source>
        <dbReference type="PROSITE" id="PS50893"/>
    </source>
</evidence>
<dbReference type="InterPro" id="IPR027417">
    <property type="entry name" value="P-loop_NTPase"/>
</dbReference>
<dbReference type="PANTHER" id="PTHR42798">
    <property type="entry name" value="LIPOPROTEIN-RELEASING SYSTEM ATP-BINDING PROTEIN LOLD"/>
    <property type="match status" value="1"/>
</dbReference>
<dbReference type="RefSeq" id="WP_117498571.1">
    <property type="nucleotide sequence ID" value="NZ_CABHNA010000023.1"/>
</dbReference>
<dbReference type="InterPro" id="IPR003439">
    <property type="entry name" value="ABC_transporter-like_ATP-bd"/>
</dbReference>
<accession>A0A564SHE9</accession>
<dbReference type="SMART" id="SM00382">
    <property type="entry name" value="AAA"/>
    <property type="match status" value="1"/>
</dbReference>
<dbReference type="EC" id="3.6.3.-" evidence="6"/>
<dbReference type="GO" id="GO:0005524">
    <property type="term" value="F:ATP binding"/>
    <property type="evidence" value="ECO:0007669"/>
    <property type="project" value="UniProtKB-KW"/>
</dbReference>
<dbReference type="EMBL" id="CABHNA010000023">
    <property type="protein sequence ID" value="VUW94243.1"/>
    <property type="molecule type" value="Genomic_DNA"/>
</dbReference>
<dbReference type="PROSITE" id="PS00211">
    <property type="entry name" value="ABC_TRANSPORTER_1"/>
    <property type="match status" value="1"/>
</dbReference>
<dbReference type="SUPFAM" id="SSF52540">
    <property type="entry name" value="P-loop containing nucleoside triphosphate hydrolases"/>
    <property type="match status" value="1"/>
</dbReference>
<dbReference type="AlphaFoldDB" id="A0A564SHE9"/>
<dbReference type="Gene3D" id="3.40.50.300">
    <property type="entry name" value="P-loop containing nucleotide triphosphate hydrolases"/>
    <property type="match status" value="1"/>
</dbReference>
<evidence type="ECO:0000256" key="1">
    <source>
        <dbReference type="ARBA" id="ARBA00005417"/>
    </source>
</evidence>
<keyword evidence="7" id="KW-1185">Reference proteome</keyword>
<evidence type="ECO:0000313" key="7">
    <source>
        <dbReference type="Proteomes" id="UP000363661"/>
    </source>
</evidence>
<keyword evidence="6" id="KW-0449">Lipoprotein</keyword>
<keyword evidence="6" id="KW-0378">Hydrolase</keyword>
<dbReference type="PANTHER" id="PTHR42798:SF7">
    <property type="entry name" value="ALPHA-D-RIBOSE 1-METHYLPHOSPHONATE 5-TRIPHOSPHATE SYNTHASE SUBUNIT PHNL"/>
    <property type="match status" value="1"/>
</dbReference>
<name>A0A564SHE9_9FIRM</name>
<keyword evidence="3" id="KW-0547">Nucleotide-binding</keyword>
<dbReference type="GO" id="GO:0016887">
    <property type="term" value="F:ATP hydrolysis activity"/>
    <property type="evidence" value="ECO:0007669"/>
    <property type="project" value="InterPro"/>
</dbReference>
<protein>
    <submittedName>
        <fullName evidence="6">Lipoprotein-releasing system ATP-binding protein LolD</fullName>
        <ecNumber evidence="6">3.6.3.-</ecNumber>
    </submittedName>
</protein>
<dbReference type="PROSITE" id="PS50893">
    <property type="entry name" value="ABC_TRANSPORTER_2"/>
    <property type="match status" value="1"/>
</dbReference>
<feature type="domain" description="ABC transporter" evidence="5">
    <location>
        <begin position="4"/>
        <end position="232"/>
    </location>
</feature>
<dbReference type="InterPro" id="IPR017871">
    <property type="entry name" value="ABC_transporter-like_CS"/>
</dbReference>
<reference evidence="6 7" key="1">
    <citation type="submission" date="2019-07" db="EMBL/GenBank/DDBJ databases">
        <authorList>
            <person name="Hibberd C M."/>
            <person name="Gehrig L. J."/>
            <person name="Chang H.-W."/>
            <person name="Venkatesh S."/>
        </authorList>
    </citation>
    <scope>NUCLEOTIDE SEQUENCE [LARGE SCALE GENOMIC DNA]</scope>
    <source>
        <strain evidence="6">Ruminococcus_torques_SSTS_Bg7063</strain>
    </source>
</reference>
<comment type="similarity">
    <text evidence="1">Belongs to the ABC transporter superfamily.</text>
</comment>
<keyword evidence="4 6" id="KW-0067">ATP-binding</keyword>
<evidence type="ECO:0000313" key="6">
    <source>
        <dbReference type="EMBL" id="VUW94243.1"/>
    </source>
</evidence>
<evidence type="ECO:0000256" key="3">
    <source>
        <dbReference type="ARBA" id="ARBA00022741"/>
    </source>
</evidence>